<sequence>MNVEEILERLKTLTVSKTNKELAEKLNLSSDKVVSNWKIRNSIPLDILLLIREQYQCNMDWLLFGEQPDTLTTNEKLVLMAFNNLSDRKKVEFMAKIMGLDTKDNSAPIVQTVLGHGNSLVAGVKDK</sequence>
<dbReference type="Gene3D" id="1.10.260.40">
    <property type="entry name" value="lambda repressor-like DNA-binding domains"/>
    <property type="match status" value="1"/>
</dbReference>
<evidence type="ECO:0000259" key="1">
    <source>
        <dbReference type="Pfam" id="PF07022"/>
    </source>
</evidence>
<gene>
    <name evidence="2" type="ORF">M5S13_06000</name>
</gene>
<organism evidence="2 3">
    <name type="scientific">Avibacterium paragallinarum</name>
    <name type="common">Haemophilus gallinarum</name>
    <dbReference type="NCBI Taxonomy" id="728"/>
    <lineage>
        <taxon>Bacteria</taxon>
        <taxon>Pseudomonadati</taxon>
        <taxon>Pseudomonadota</taxon>
        <taxon>Gammaproteobacteria</taxon>
        <taxon>Pasteurellales</taxon>
        <taxon>Pasteurellaceae</taxon>
        <taxon>Avibacterium</taxon>
    </lineage>
</organism>
<feature type="domain" description="Bacteriophage CI repressor N-terminal" evidence="1">
    <location>
        <begin position="6"/>
        <end position="67"/>
    </location>
</feature>
<proteinExistence type="predicted"/>
<evidence type="ECO:0000313" key="3">
    <source>
        <dbReference type="Proteomes" id="UP001347884"/>
    </source>
</evidence>
<protein>
    <submittedName>
        <fullName evidence="2">Helix-turn-helix domain containing protein</fullName>
    </submittedName>
</protein>
<name>A0ABU7QI65_AVIPA</name>
<comment type="caution">
    <text evidence="2">The sequence shown here is derived from an EMBL/GenBank/DDBJ whole genome shotgun (WGS) entry which is preliminary data.</text>
</comment>
<dbReference type="RefSeq" id="WP_136711954.1">
    <property type="nucleotide sequence ID" value="NZ_CP081939.1"/>
</dbReference>
<keyword evidence="3" id="KW-1185">Reference proteome</keyword>
<accession>A0ABU7QI65</accession>
<dbReference type="InterPro" id="IPR010744">
    <property type="entry name" value="Phage_CI_N"/>
</dbReference>
<dbReference type="InterPro" id="IPR010982">
    <property type="entry name" value="Lambda_DNA-bd_dom_sf"/>
</dbReference>
<dbReference type="EMBL" id="JAMDKF010000010">
    <property type="protein sequence ID" value="MEE6041440.1"/>
    <property type="molecule type" value="Genomic_DNA"/>
</dbReference>
<evidence type="ECO:0000313" key="2">
    <source>
        <dbReference type="EMBL" id="MEE6041440.1"/>
    </source>
</evidence>
<reference evidence="2 3" key="1">
    <citation type="journal article" date="2022" name="Front. Microbiol.">
        <title>Commensal bacteria contribute to the growth of multidrug-resistant Avibacterium paragallinarum in chickens.</title>
        <authorList>
            <person name="Zhu J."/>
            <person name="Chen Y."/>
            <person name="Wu Y."/>
            <person name="Wang Y."/>
            <person name="Zhu K."/>
        </authorList>
    </citation>
    <scope>NUCLEOTIDE SEQUENCE [LARGE SCALE GENOMIC DNA]</scope>
    <source>
        <strain evidence="2 3">AV25</strain>
    </source>
</reference>
<dbReference type="Proteomes" id="UP001347884">
    <property type="component" value="Unassembled WGS sequence"/>
</dbReference>
<dbReference type="Pfam" id="PF07022">
    <property type="entry name" value="Phage_CI_repr"/>
    <property type="match status" value="1"/>
</dbReference>